<feature type="compositionally biased region" description="Polar residues" evidence="9">
    <location>
        <begin position="1"/>
        <end position="12"/>
    </location>
</feature>
<evidence type="ECO:0000256" key="8">
    <source>
        <dbReference type="ARBA" id="ARBA00030117"/>
    </source>
</evidence>
<sequence>MAININNLSNNSQVKQKLDQQIQVKQQATQNAASSEQGRSVGKDSVSLTPQAQQLNELQKKASDAPAVDQKKIDQLKKAIANGEYKVDPEKLAASIANFEFKLG</sequence>
<evidence type="ECO:0000259" key="10">
    <source>
        <dbReference type="Pfam" id="PF04316"/>
    </source>
</evidence>
<evidence type="ECO:0000256" key="1">
    <source>
        <dbReference type="ARBA" id="ARBA00005322"/>
    </source>
</evidence>
<dbReference type="OrthoDB" id="5797147at2"/>
<organism evidence="12 14">
    <name type="scientific">Colwellia hornerae</name>
    <dbReference type="NCBI Taxonomy" id="89402"/>
    <lineage>
        <taxon>Bacteria</taxon>
        <taxon>Pseudomonadati</taxon>
        <taxon>Pseudomonadota</taxon>
        <taxon>Gammaproteobacteria</taxon>
        <taxon>Alteromonadales</taxon>
        <taxon>Colwelliaceae</taxon>
        <taxon>Colwellia</taxon>
    </lineage>
</organism>
<dbReference type="EMBL" id="VOLQ01000040">
    <property type="protein sequence ID" value="TWX63662.1"/>
    <property type="molecule type" value="Genomic_DNA"/>
</dbReference>
<keyword evidence="12" id="KW-0969">Cilium</keyword>
<name>A0A5C6Q4F1_9GAMM</name>
<dbReference type="RefSeq" id="WP_146799150.1">
    <property type="nucleotide sequence ID" value="NZ_VOLP01000009.1"/>
</dbReference>
<keyword evidence="5" id="KW-0805">Transcription regulation</keyword>
<comment type="caution">
    <text evidence="12">The sequence shown here is derived from an EMBL/GenBank/DDBJ whole genome shotgun (WGS) entry which is preliminary data.</text>
</comment>
<dbReference type="InterPro" id="IPR035890">
    <property type="entry name" value="Anti-sigma-28_factor_FlgM_sf"/>
</dbReference>
<dbReference type="Proteomes" id="UP000321917">
    <property type="component" value="Unassembled WGS sequence"/>
</dbReference>
<evidence type="ECO:0000256" key="3">
    <source>
        <dbReference type="ARBA" id="ARBA00022491"/>
    </source>
</evidence>
<evidence type="ECO:0000256" key="4">
    <source>
        <dbReference type="ARBA" id="ARBA00022795"/>
    </source>
</evidence>
<feature type="compositionally biased region" description="Polar residues" evidence="9">
    <location>
        <begin position="28"/>
        <end position="38"/>
    </location>
</feature>
<dbReference type="GO" id="GO:0045892">
    <property type="term" value="P:negative regulation of DNA-templated transcription"/>
    <property type="evidence" value="ECO:0007669"/>
    <property type="project" value="InterPro"/>
</dbReference>
<evidence type="ECO:0000256" key="5">
    <source>
        <dbReference type="ARBA" id="ARBA00023015"/>
    </source>
</evidence>
<reference evidence="12 14" key="1">
    <citation type="submission" date="2019-07" db="EMBL/GenBank/DDBJ databases">
        <title>Genomes of sea-ice associated Colwellia species.</title>
        <authorList>
            <person name="Bowman J.P."/>
        </authorList>
    </citation>
    <scope>NUCLEOTIDE SEQUENCE [LARGE SCALE GENOMIC DNA]</scope>
    <source>
        <strain evidence="11 13">ACAM 607</strain>
        <strain evidence="12 14">IC036</strain>
    </source>
</reference>
<evidence type="ECO:0000313" key="11">
    <source>
        <dbReference type="EMBL" id="TWX60925.1"/>
    </source>
</evidence>
<feature type="region of interest" description="Disordered" evidence="9">
    <location>
        <begin position="1"/>
        <end position="20"/>
    </location>
</feature>
<dbReference type="Pfam" id="PF04316">
    <property type="entry name" value="FlgM"/>
    <property type="match status" value="1"/>
</dbReference>
<protein>
    <recommendedName>
        <fullName evidence="2">Negative regulator of flagellin synthesis</fullName>
    </recommendedName>
    <alternativeName>
        <fullName evidence="8">Anti-sigma-28 factor</fullName>
    </alternativeName>
</protein>
<feature type="domain" description="Anti-sigma-28 factor FlgM C-terminal" evidence="10">
    <location>
        <begin position="44"/>
        <end position="97"/>
    </location>
</feature>
<evidence type="ECO:0000256" key="9">
    <source>
        <dbReference type="SAM" id="MobiDB-lite"/>
    </source>
</evidence>
<evidence type="ECO:0000256" key="7">
    <source>
        <dbReference type="ARBA" id="ARBA00024739"/>
    </source>
</evidence>
<dbReference type="InterPro" id="IPR031316">
    <property type="entry name" value="FlgM_C"/>
</dbReference>
<proteinExistence type="inferred from homology"/>
<dbReference type="InterPro" id="IPR007412">
    <property type="entry name" value="FlgM"/>
</dbReference>
<comment type="similarity">
    <text evidence="1">Belongs to the FlgM family.</text>
</comment>
<evidence type="ECO:0000256" key="6">
    <source>
        <dbReference type="ARBA" id="ARBA00023163"/>
    </source>
</evidence>
<dbReference type="Gene3D" id="6.10.140.30">
    <property type="entry name" value="Anti-sigma-28 factor FlgM"/>
    <property type="match status" value="1"/>
</dbReference>
<comment type="function">
    <text evidence="7">Responsible for the coupling of flagellin expression to flagellar assembly by preventing expression of the flagellin genes when a component of the middle class of proteins is defective. It negatively regulates flagellar genes by inhibiting the activity of FliA by directly binding to FliA.</text>
</comment>
<keyword evidence="13" id="KW-1185">Reference proteome</keyword>
<keyword evidence="12" id="KW-0282">Flagellum</keyword>
<dbReference type="EMBL" id="VOLR01000008">
    <property type="protein sequence ID" value="TWX60925.1"/>
    <property type="molecule type" value="Genomic_DNA"/>
</dbReference>
<gene>
    <name evidence="12" type="primary">flgM</name>
    <name evidence="11" type="ORF">ESZ26_07650</name>
    <name evidence="12" type="ORF">ESZ27_16130</name>
</gene>
<dbReference type="GO" id="GO:0044781">
    <property type="term" value="P:bacterial-type flagellum organization"/>
    <property type="evidence" value="ECO:0007669"/>
    <property type="project" value="UniProtKB-KW"/>
</dbReference>
<dbReference type="AlphaFoldDB" id="A0A5C6Q4F1"/>
<evidence type="ECO:0000313" key="13">
    <source>
        <dbReference type="Proteomes" id="UP000321525"/>
    </source>
</evidence>
<evidence type="ECO:0000313" key="12">
    <source>
        <dbReference type="EMBL" id="TWX63662.1"/>
    </source>
</evidence>
<keyword evidence="3" id="KW-0678">Repressor</keyword>
<dbReference type="Proteomes" id="UP000321525">
    <property type="component" value="Unassembled WGS sequence"/>
</dbReference>
<evidence type="ECO:0000256" key="2">
    <source>
        <dbReference type="ARBA" id="ARBA00017823"/>
    </source>
</evidence>
<dbReference type="NCBIfam" id="TIGR03824">
    <property type="entry name" value="FlgM_jcvi"/>
    <property type="match status" value="1"/>
</dbReference>
<feature type="region of interest" description="Disordered" evidence="9">
    <location>
        <begin position="25"/>
        <end position="47"/>
    </location>
</feature>
<keyword evidence="4" id="KW-1005">Bacterial flagellum biogenesis</keyword>
<accession>A0A5C6Q4F1</accession>
<dbReference type="SUPFAM" id="SSF101498">
    <property type="entry name" value="Anti-sigma factor FlgM"/>
    <property type="match status" value="1"/>
</dbReference>
<keyword evidence="12" id="KW-0966">Cell projection</keyword>
<keyword evidence="6" id="KW-0804">Transcription</keyword>
<evidence type="ECO:0000313" key="14">
    <source>
        <dbReference type="Proteomes" id="UP000321917"/>
    </source>
</evidence>